<feature type="transmembrane region" description="Helical" evidence="7">
    <location>
        <begin position="178"/>
        <end position="201"/>
    </location>
</feature>
<comment type="caution">
    <text evidence="9">The sequence shown here is derived from an EMBL/GenBank/DDBJ whole genome shotgun (WGS) entry which is preliminary data.</text>
</comment>
<keyword evidence="4 7" id="KW-0812">Transmembrane</keyword>
<feature type="transmembrane region" description="Helical" evidence="7">
    <location>
        <begin position="479"/>
        <end position="497"/>
    </location>
</feature>
<keyword evidence="3" id="KW-1003">Cell membrane</keyword>
<feature type="transmembrane region" description="Helical" evidence="7">
    <location>
        <begin position="576"/>
        <end position="597"/>
    </location>
</feature>
<evidence type="ECO:0000313" key="10">
    <source>
        <dbReference type="Proteomes" id="UP001500842"/>
    </source>
</evidence>
<evidence type="ECO:0000313" key="9">
    <source>
        <dbReference type="EMBL" id="GAA1525614.1"/>
    </source>
</evidence>
<sequence>MVLLVFAAVLDPGEFGLIALGSVVLNVVTVLSDLGTSTALVHLRGDAERAARSAVTLALATSTALVAVVWVAAPWLATMLQAGDTGAGVLRGVVLCAPLVAVAGVSGELLRRALDFRRRVLPDIAGNLVSAVVTIGALAAGRGAYSLVYGQLALAVVVLAGFWAVRRPVRPGWSREDVRALLVFGRSLAAGSVLTLLMLNLDYVIVAHRLGPHDVGVYSMAFRLAAMPYVLIALVIGGAVFAHLCRLRGSEIGRAAVDAAVVLHALVVPLYVALLVLAPRLTVLGEQWAPAVPALRWLAVYGLLLCLLELLLATLKSVGRTQDLLRLTALHLVVLLGLLLAVVDHGVTAAAAAQAAAGLVTVAAAVPLVRRRVPGLDRPALLRLLRRLAPVATAAAALAGVAVVLDRVVPGSPDALPRLAVVAAPALAAYAGTLLLLDVDDHTGARALLARVRPAWLGVLPIVALAAAGGYAAVTSPGLLLLGIAGLVVLAAAAYRVEWAALGYVVVEPFGDLLAEVHPQAVKVAGAVLFLAWLARLVVDPRPRGLRQPAVVALGCLLLLLLASFAAAGADPETGGAHALTYTSYVLVVVVLVDTVARGRPGPQVVARRLATAFLLSCTAAGLVATVGFLQDGGRAGGPLSDPNDLAFFMIAALPFALLRVRRTPLTAVLLAGAAAVLVVATLATLSRGALLGLAVMAVVAVAIGALRATSAVAVAAAAGVAVVALWATHADTVDRSLLEKDHVASQNVDRRVTTWTIAAEMTARHPLLGQGPGGFEAAAAQYVPAGVPVVRQTVAHQMYLDVSAELGLPALAAFLAAIGYGVRGAVRARRSPQLRPLADAVLVAFAGTLTAACFLSEQLYLPVWLLIALGTALGMAHAARPVPEPATRRDEGVLACASSS</sequence>
<dbReference type="PANTHER" id="PTHR30250:SF10">
    <property type="entry name" value="LIPOPOLYSACCHARIDE BIOSYNTHESIS PROTEIN WZXC"/>
    <property type="match status" value="1"/>
</dbReference>
<feature type="transmembrane region" description="Helical" evidence="7">
    <location>
        <begin position="121"/>
        <end position="141"/>
    </location>
</feature>
<dbReference type="Proteomes" id="UP001500842">
    <property type="component" value="Unassembled WGS sequence"/>
</dbReference>
<feature type="transmembrane region" description="Helical" evidence="7">
    <location>
        <begin position="55"/>
        <end position="77"/>
    </location>
</feature>
<feature type="transmembrane region" description="Helical" evidence="7">
    <location>
        <begin position="324"/>
        <end position="343"/>
    </location>
</feature>
<evidence type="ECO:0000256" key="3">
    <source>
        <dbReference type="ARBA" id="ARBA00022475"/>
    </source>
</evidence>
<feature type="transmembrane region" description="Helical" evidence="7">
    <location>
        <begin position="609"/>
        <end position="631"/>
    </location>
</feature>
<organism evidence="9 10">
    <name type="scientific">Nocardioides humi</name>
    <dbReference type="NCBI Taxonomy" id="449461"/>
    <lineage>
        <taxon>Bacteria</taxon>
        <taxon>Bacillati</taxon>
        <taxon>Actinomycetota</taxon>
        <taxon>Actinomycetes</taxon>
        <taxon>Propionibacteriales</taxon>
        <taxon>Nocardioidaceae</taxon>
        <taxon>Nocardioides</taxon>
    </lineage>
</organism>
<feature type="transmembrane region" description="Helical" evidence="7">
    <location>
        <begin position="666"/>
        <end position="684"/>
    </location>
</feature>
<evidence type="ECO:0000256" key="1">
    <source>
        <dbReference type="ARBA" id="ARBA00004651"/>
    </source>
</evidence>
<feature type="transmembrane region" description="Helical" evidence="7">
    <location>
        <begin position="455"/>
        <end position="474"/>
    </location>
</feature>
<evidence type="ECO:0000256" key="2">
    <source>
        <dbReference type="ARBA" id="ARBA00007430"/>
    </source>
</evidence>
<dbReference type="InterPro" id="IPR050833">
    <property type="entry name" value="Poly_Biosynth_Transport"/>
</dbReference>
<evidence type="ECO:0000256" key="5">
    <source>
        <dbReference type="ARBA" id="ARBA00022989"/>
    </source>
</evidence>
<feature type="transmembrane region" description="Helical" evidence="7">
    <location>
        <begin position="256"/>
        <end position="274"/>
    </location>
</feature>
<feature type="transmembrane region" description="Helical" evidence="7">
    <location>
        <begin position="838"/>
        <end position="856"/>
    </location>
</feature>
<feature type="transmembrane region" description="Helical" evidence="7">
    <location>
        <begin position="690"/>
        <end position="707"/>
    </location>
</feature>
<feature type="transmembrane region" description="Helical" evidence="7">
    <location>
        <begin position="807"/>
        <end position="826"/>
    </location>
</feature>
<feature type="transmembrane region" description="Helical" evidence="7">
    <location>
        <begin position="712"/>
        <end position="730"/>
    </location>
</feature>
<proteinExistence type="inferred from homology"/>
<feature type="transmembrane region" description="Helical" evidence="7">
    <location>
        <begin position="551"/>
        <end position="570"/>
    </location>
</feature>
<accession>A0ABN2ATG3</accession>
<reference evidence="9 10" key="1">
    <citation type="journal article" date="2019" name="Int. J. Syst. Evol. Microbiol.">
        <title>The Global Catalogue of Microorganisms (GCM) 10K type strain sequencing project: providing services to taxonomists for standard genome sequencing and annotation.</title>
        <authorList>
            <consortium name="The Broad Institute Genomics Platform"/>
            <consortium name="The Broad Institute Genome Sequencing Center for Infectious Disease"/>
            <person name="Wu L."/>
            <person name="Ma J."/>
        </authorList>
    </citation>
    <scope>NUCLEOTIDE SEQUENCE [LARGE SCALE GENOMIC DNA]</scope>
    <source>
        <strain evidence="9 10">JCM 14942</strain>
    </source>
</reference>
<dbReference type="Pfam" id="PF04932">
    <property type="entry name" value="Wzy_C"/>
    <property type="match status" value="1"/>
</dbReference>
<name>A0ABN2ATG3_9ACTN</name>
<keyword evidence="10" id="KW-1185">Reference proteome</keyword>
<dbReference type="PANTHER" id="PTHR30250">
    <property type="entry name" value="PST FAMILY PREDICTED COLANIC ACID TRANSPORTER"/>
    <property type="match status" value="1"/>
</dbReference>
<feature type="transmembrane region" description="Helical" evidence="7">
    <location>
        <begin position="15"/>
        <end position="43"/>
    </location>
</feature>
<evidence type="ECO:0000259" key="8">
    <source>
        <dbReference type="Pfam" id="PF04932"/>
    </source>
</evidence>
<evidence type="ECO:0000256" key="6">
    <source>
        <dbReference type="ARBA" id="ARBA00023136"/>
    </source>
</evidence>
<feature type="transmembrane region" description="Helical" evidence="7">
    <location>
        <begin position="294"/>
        <end position="312"/>
    </location>
</feature>
<evidence type="ECO:0000256" key="7">
    <source>
        <dbReference type="SAM" id="Phobius"/>
    </source>
</evidence>
<dbReference type="InterPro" id="IPR007016">
    <property type="entry name" value="O-antigen_ligase-rel_domated"/>
</dbReference>
<comment type="subcellular location">
    <subcellularLocation>
        <location evidence="1">Cell membrane</location>
        <topology evidence="1">Multi-pass membrane protein</topology>
    </subcellularLocation>
</comment>
<feature type="transmembrane region" description="Helical" evidence="7">
    <location>
        <begin position="862"/>
        <end position="880"/>
    </location>
</feature>
<feature type="transmembrane region" description="Helical" evidence="7">
    <location>
        <begin position="517"/>
        <end position="539"/>
    </location>
</feature>
<gene>
    <name evidence="9" type="ORF">GCM10009788_31550</name>
</gene>
<comment type="similarity">
    <text evidence="2">Belongs to the polysaccharide synthase family.</text>
</comment>
<feature type="transmembrane region" description="Helical" evidence="7">
    <location>
        <begin position="349"/>
        <end position="368"/>
    </location>
</feature>
<dbReference type="Pfam" id="PF13440">
    <property type="entry name" value="Polysacc_synt_3"/>
    <property type="match status" value="1"/>
</dbReference>
<feature type="transmembrane region" description="Helical" evidence="7">
    <location>
        <begin position="221"/>
        <end position="244"/>
    </location>
</feature>
<keyword evidence="5 7" id="KW-1133">Transmembrane helix</keyword>
<dbReference type="EMBL" id="BAAAOR010000024">
    <property type="protein sequence ID" value="GAA1525614.1"/>
    <property type="molecule type" value="Genomic_DNA"/>
</dbReference>
<evidence type="ECO:0000256" key="4">
    <source>
        <dbReference type="ARBA" id="ARBA00022692"/>
    </source>
</evidence>
<keyword evidence="6 7" id="KW-0472">Membrane</keyword>
<feature type="transmembrane region" description="Helical" evidence="7">
    <location>
        <begin position="89"/>
        <end position="109"/>
    </location>
</feature>
<feature type="transmembrane region" description="Helical" evidence="7">
    <location>
        <begin position="643"/>
        <end position="659"/>
    </location>
</feature>
<protein>
    <recommendedName>
        <fullName evidence="8">O-antigen ligase-related domain-containing protein</fullName>
    </recommendedName>
</protein>
<feature type="domain" description="O-antigen ligase-related" evidence="8">
    <location>
        <begin position="674"/>
        <end position="816"/>
    </location>
</feature>
<feature type="transmembrane region" description="Helical" evidence="7">
    <location>
        <begin position="147"/>
        <end position="166"/>
    </location>
</feature>